<organism evidence="1">
    <name type="scientific">Picea glauca</name>
    <name type="common">White spruce</name>
    <name type="synonym">Pinus glauca</name>
    <dbReference type="NCBI Taxonomy" id="3330"/>
    <lineage>
        <taxon>Eukaryota</taxon>
        <taxon>Viridiplantae</taxon>
        <taxon>Streptophyta</taxon>
        <taxon>Embryophyta</taxon>
        <taxon>Tracheophyta</taxon>
        <taxon>Spermatophyta</taxon>
        <taxon>Pinopsida</taxon>
        <taxon>Pinidae</taxon>
        <taxon>Conifers I</taxon>
        <taxon>Pinales</taxon>
        <taxon>Pinaceae</taxon>
        <taxon>Picea</taxon>
    </lineage>
</organism>
<evidence type="ECO:0000313" key="1">
    <source>
        <dbReference type="EMBL" id="KUM46437.1"/>
    </source>
</evidence>
<protein>
    <submittedName>
        <fullName evidence="1">Uncharacterized protein</fullName>
    </submittedName>
</protein>
<accession>A0A101LW39</accession>
<name>A0A101LW39_PICGL</name>
<gene>
    <name evidence="1" type="ORF">ABT39_MTgene1538</name>
</gene>
<dbReference type="EMBL" id="LKAM01000011">
    <property type="protein sequence ID" value="KUM46437.1"/>
    <property type="molecule type" value="Genomic_DNA"/>
</dbReference>
<keyword evidence="1" id="KW-0496">Mitochondrion</keyword>
<comment type="caution">
    <text evidence="1">The sequence shown here is derived from an EMBL/GenBank/DDBJ whole genome shotgun (WGS) entry which is preliminary data.</text>
</comment>
<geneLocation type="mitochondrion" evidence="1"/>
<dbReference type="AlphaFoldDB" id="A0A101LW39"/>
<reference evidence="1" key="1">
    <citation type="journal article" date="2015" name="Genome Biol. Evol.">
        <title>Organellar Genomes of White Spruce (Picea glauca): Assembly and Annotation.</title>
        <authorList>
            <person name="Jackman S.D."/>
            <person name="Warren R.L."/>
            <person name="Gibb E.A."/>
            <person name="Vandervalk B.P."/>
            <person name="Mohamadi H."/>
            <person name="Chu J."/>
            <person name="Raymond A."/>
            <person name="Pleasance S."/>
            <person name="Coope R."/>
            <person name="Wildung M.R."/>
            <person name="Ritland C.E."/>
            <person name="Bousquet J."/>
            <person name="Jones S.J."/>
            <person name="Bohlmann J."/>
            <person name="Birol I."/>
        </authorList>
    </citation>
    <scope>NUCLEOTIDE SEQUENCE [LARGE SCALE GENOMIC DNA]</scope>
    <source>
        <tissue evidence="1">Flushing bud</tissue>
    </source>
</reference>
<proteinExistence type="predicted"/>
<sequence length="83" mass="9154">MVSSQQLMHHGLWCSYWPAYGTQSVTGAGEQTSSRAAASSSPMYPRLLAFELEGMLTLLLGQLNMELRVLQLDLLLILVRNGT</sequence>